<protein>
    <recommendedName>
        <fullName evidence="3">VWFA domain-containing protein</fullName>
    </recommendedName>
</protein>
<evidence type="ECO:0008006" key="3">
    <source>
        <dbReference type="Google" id="ProtNLM"/>
    </source>
</evidence>
<dbReference type="PANTHER" id="PTHR14918">
    <property type="entry name" value="KICSTOR COMPLEX PROTEIN SZT2"/>
    <property type="match status" value="1"/>
</dbReference>
<dbReference type="EMBL" id="LK023314">
    <property type="protein sequence ID" value="CDS03810.1"/>
    <property type="molecule type" value="Genomic_DNA"/>
</dbReference>
<dbReference type="GO" id="GO:0005777">
    <property type="term" value="C:peroxisome"/>
    <property type="evidence" value="ECO:0007669"/>
    <property type="project" value="InterPro"/>
</dbReference>
<name>A0A077WAL9_9FUNG</name>
<dbReference type="InterPro" id="IPR036465">
    <property type="entry name" value="vWFA_dom_sf"/>
</dbReference>
<evidence type="ECO:0000313" key="2">
    <source>
        <dbReference type="EMBL" id="CDS03810.1"/>
    </source>
</evidence>
<feature type="region of interest" description="Disordered" evidence="1">
    <location>
        <begin position="1063"/>
        <end position="1082"/>
    </location>
</feature>
<feature type="region of interest" description="Disordered" evidence="1">
    <location>
        <begin position="2318"/>
        <end position="2343"/>
    </location>
</feature>
<organism evidence="2">
    <name type="scientific">Lichtheimia ramosa</name>
    <dbReference type="NCBI Taxonomy" id="688394"/>
    <lineage>
        <taxon>Eukaryota</taxon>
        <taxon>Fungi</taxon>
        <taxon>Fungi incertae sedis</taxon>
        <taxon>Mucoromycota</taxon>
        <taxon>Mucoromycotina</taxon>
        <taxon>Mucoromycetes</taxon>
        <taxon>Mucorales</taxon>
        <taxon>Lichtheimiaceae</taxon>
        <taxon>Lichtheimia</taxon>
    </lineage>
</organism>
<gene>
    <name evidence="2" type="ORF">LRAMOSA06765</name>
</gene>
<proteinExistence type="predicted"/>
<reference evidence="2" key="1">
    <citation type="journal article" date="2014" name="Genome Announc.">
        <title>De novo whole-genome sequence and genome annotation of Lichtheimia ramosa.</title>
        <authorList>
            <person name="Linde J."/>
            <person name="Schwartze V."/>
            <person name="Binder U."/>
            <person name="Lass-Florl C."/>
            <person name="Voigt K."/>
            <person name="Horn F."/>
        </authorList>
    </citation>
    <scope>NUCLEOTIDE SEQUENCE</scope>
    <source>
        <strain evidence="2">JMRC FSU:6197</strain>
    </source>
</reference>
<dbReference type="OrthoDB" id="43547at2759"/>
<feature type="compositionally biased region" description="Low complexity" evidence="1">
    <location>
        <begin position="1925"/>
        <end position="1937"/>
    </location>
</feature>
<feature type="region of interest" description="Disordered" evidence="1">
    <location>
        <begin position="227"/>
        <end position="269"/>
    </location>
</feature>
<dbReference type="InterPro" id="IPR033228">
    <property type="entry name" value="SZT2"/>
</dbReference>
<dbReference type="PANTHER" id="PTHR14918:SF3">
    <property type="entry name" value="KICSTOR COMPLEX PROTEIN SZT2"/>
    <property type="match status" value="1"/>
</dbReference>
<evidence type="ECO:0000256" key="1">
    <source>
        <dbReference type="SAM" id="MobiDB-lite"/>
    </source>
</evidence>
<feature type="region of interest" description="Disordered" evidence="1">
    <location>
        <begin position="1918"/>
        <end position="1963"/>
    </location>
</feature>
<dbReference type="Gene3D" id="3.40.50.410">
    <property type="entry name" value="von Willebrand factor, type A domain"/>
    <property type="match status" value="1"/>
</dbReference>
<accession>A0A077WAL9</accession>
<feature type="compositionally biased region" description="Low complexity" evidence="1">
    <location>
        <begin position="246"/>
        <end position="260"/>
    </location>
</feature>
<dbReference type="SUPFAM" id="SSF53300">
    <property type="entry name" value="vWA-like"/>
    <property type="match status" value="1"/>
</dbReference>
<feature type="compositionally biased region" description="Basic and acidic residues" evidence="1">
    <location>
        <begin position="2323"/>
        <end position="2334"/>
    </location>
</feature>
<sequence>MRFLHISDKLSSISLHEKIPATIKDPALYNNDYDSSNDNSSTTPSNACILTPRSRIVTVAEEYSFVFMVDLSSSLATIDVDKGAIMMGNSYTIIKNIIQGLVQPMQIDTPVKEHQHFLPSIRITVIAECSQFGSNMNVVPILAEYPTMRVLLQDAFVSTLNINKILDTLNSGIDQFQRDLVSFRQRLSKRRSRLGYELDVRNDHSGMMDHDVDDEFVDISSGAYEEKINDKKKQRTSTKNEPSFKTTATAAAVASNSKAASDNRYRQRVKSRSSTVKKDVWGVGKSGSSLSYILHAGSYALDLLPPSGHSSLIIVTDGVVNSSLQDESIVRQLSNEGVECSIVQVGFGNGLSPASNFGLFPDTEILRFIASATGGHYLHAEDCPDLDSTTATTNDNNDNETIIANTYQKRFLIQHITLHRSANIERPRSWINNNTNLPTAPTSAEYIDTRRLFMDGSLAAQPLVGPFPWDPRAESPPINTHLLRYQEYSLPPSVRQLVAARTRQGFYISSVALDRSRARRAIHNTDFGLSYTKERLLITLTLEWQPDFTIEYRIRSGLSLNWSSYLSNLTAQCPENDLLDSVSNPRAEILIRTTTTFSHMLQNWDAFQRRCQVMGIVTGGIGVGDISGSSTGFLKIGRLKKFLARIFETDQHLYALLARRGDEANDFRTVWDKLDQSEYRLQTSCWYDTYGFDLVLFPHHPHPLSSSEPIQHVLQKMNDTLQHWADFVSGDGVHVRLMDDGITAFASRSKCISFCEVRLLQENARVVHVHLHFFNLKTSIRHKIIHELKELLCKPDSADVYLADLAIKDPQASLEFLEQVKVAMRPLSMLLMRDDDHYFFTSTEKDHQFADFTRPVGWGRGEFLVGNYMRRHTCYWDTTLPGTEYLANNGLTSLRQIGFDKLCNARAAQGYALISSKDGACHFYKEFKHGSAVFSSQYFVWREGPKGMLTTELWTEPVTHDRLDLQIDLYAGDKDIITKLMTFDWTFALSHEPAAATSTFESIREQGLDDRLLTKYHIKHTMLYDISSIMESAPFSLVIYPFPGFAYDNYNVTQVAWLEADKGAPTPKETTPSTHEPRISTRESSHLRNAVCMCPRPDKLFLDRRDVIASLSPAHMDKTLLHYFFVQIMSIFADYELPVGSKTTSEGVDVMQILMRHDSKAIQESTLNLSRDIRGTQCFIKTFGPSTFVVICVASLDTFINRFKGDQNTTISDFRRMGLAMFECHRSLAGLHMSGEDETTMDNNDTTEQHVIKSYEDVLVNGVGSAIRPWLSSGASNNNEEEGMISDYRLRLIQNISDIYSRAFTKSVYTSLLYGNAVKNDDLEKVLEVCEETVLETDLTGYLNVQSLLKRRGRSNFEEIQLARQRFNTVLGHYFEPVMTENMRNLYCYRPPHAKNDANKRSMYLADIAVCAHSPLFLRLEYVLRDRKRREMSFPLVDLPYSYQGVSPNNQEFNFEPDLIGTTASPVASMDGTSATLRLICMTLPETMYDPVNVLSSHLKGCPAEHIVHNQTSFLASGKRDSEALSALPEEKRNALLETKTRIMWLLTEEIMHGLLRAGPVSEPVVRYIESQLMKKNPFVDFPTTITIPLSFVKNQNQSRRVFLEQLEHNTTTLYRLVRVGNCFYASDNGFFSANYDAITGDDPPGVIDSYDEGLGISTYNPEEHEQAASIGHDEFCEGLGISIFEPAFGDDDMVEEDTDDPEEQSTRQQLYWLLIIPQAHTVQVYFYSKMPQSVNRTEIIRVTKTMISDIMERTNKLVLLYHMNDTRICSKYLIAADEETTRYSSDTSDDDDDEHHSSGDNLVEILSTSGEDTSYAPPKKFHPGQFGCEILYTYKYPLHWRLQPNAALNMLATDVLRHFAVKNRPNTFVCMRDDCVVYLTLRESIYTQYTDSETQTLDDTRASSPYGSSLFTPNDTIAFSHTRGQSSNGNPSSNSQRTSPKAASPGKIDMQSPNARKAPRPSDARELILEVHGVDLPGWISEELVDLLENRLTAHITLKEVQQFLLRNPNSKLSRADVDFMLPVEKSPALRTLLPLSNAVLGTTEFMHMLRENIISAGTLRVLSGNSVPSTLKRHRMMHYARKEEPSDMTFGDLCFYYNCINRGPGVCSDLEMSVGQGAAGIAILLVDADMIQEPGESHTPSDVEIFENSGDMNNTQYLAVDIWTIGQLDAQQLQNHLYGIFRQSICDYAIERSLVDAMFNSVGQEVVDDVVGTLMQVLQKAQEWNNPSVNTVTQQLELQPWCVINIIQQLHVEFSELNLDLKPFVLRDNKFQSYTPPSLRTTTAHHNSSLQENQQYLIISGLNDLFSREDDSYLETPTTRVDTRSVHSHHDSITSSIGKSQDNHHRRHFSIMFLDADGFKLYTYNYTKPFLEQAVQRIIRTIEQQDARIRMLNNILHQKMGLFHHSEQKELEQQKPLLYTAARLTNYNNVLRDAYTEPVHHPDHLVRHGDPFLESYLRGTQLQAAHEKAFKVYNKWATRYSSLMTTTEKQTTEMMTVAELKLILKASRLLHFCRTPLIFSEANSFDAASHITSIFGEHDLRTEKTTTWYEHLARTFMNEYASYLESAGMHLIVNGVSCPDNAEELETYLSSFRIADDYLVSSPVVYLMQVFPGGTIMCEAQLTDNFVSVTLYTLHRRYGRLTRAPYGWEKTNEVHRASFQEFTEECDRFKQKIHVNSFVYDFHLRFIQRSLDHVDAIPDTLHLLNVIKNILSVYHKPPGYARNRVVTGTYEATLDEQVEQLVPSMLRDANKYGFQPIYFDGKPIACFVSSDDVSFHQTSTNNAIFRHTLIVTPLSMNDRDSNLTRHRSGTTERHHGYVGLQYFVLVTYRGWPTTPRYRPDMLEEVLQPASYTLGYVVQRAKTRIDRLIKNVIYALHQDAAWNTLYQAINNTERSDPPDTLIRLASQFHDLDVVAAEPPFQQFTQLDLRWIDLFDMLRLFYPMTSGYIEKPTSKQLLLFNPNAVLNYFVRFELDLNTKRITITASSKEERRHIARLDDTEMVFIGNLALTLSYCMWKLSL</sequence>